<keyword evidence="1" id="KW-0812">Transmembrane</keyword>
<dbReference type="EMBL" id="JAGGLL010000025">
    <property type="protein sequence ID" value="MBP2023220.1"/>
    <property type="molecule type" value="Genomic_DNA"/>
</dbReference>
<name>A0ABS4K7F4_9CLOT</name>
<comment type="caution">
    <text evidence="3">The sequence shown here is derived from an EMBL/GenBank/DDBJ whole genome shotgun (WGS) entry which is preliminary data.</text>
</comment>
<keyword evidence="1" id="KW-0472">Membrane</keyword>
<dbReference type="Gene3D" id="1.10.287.70">
    <property type="match status" value="1"/>
</dbReference>
<dbReference type="SUPFAM" id="SSF141571">
    <property type="entry name" value="Pentapeptide repeat-like"/>
    <property type="match status" value="1"/>
</dbReference>
<feature type="transmembrane region" description="Helical" evidence="1">
    <location>
        <begin position="280"/>
        <end position="299"/>
    </location>
</feature>
<feature type="domain" description="Potassium channel" evidence="2">
    <location>
        <begin position="285"/>
        <end position="377"/>
    </location>
</feature>
<evidence type="ECO:0000313" key="3">
    <source>
        <dbReference type="EMBL" id="MBP2023220.1"/>
    </source>
</evidence>
<keyword evidence="4" id="KW-1185">Reference proteome</keyword>
<keyword evidence="1" id="KW-1133">Transmembrane helix</keyword>
<dbReference type="Proteomes" id="UP001519308">
    <property type="component" value="Unassembled WGS sequence"/>
</dbReference>
<feature type="transmembrane region" description="Helical" evidence="1">
    <location>
        <begin position="352"/>
        <end position="373"/>
    </location>
</feature>
<evidence type="ECO:0000313" key="4">
    <source>
        <dbReference type="Proteomes" id="UP001519308"/>
    </source>
</evidence>
<dbReference type="SUPFAM" id="SSF81324">
    <property type="entry name" value="Voltage-gated potassium channels"/>
    <property type="match status" value="1"/>
</dbReference>
<gene>
    <name evidence="3" type="ORF">J2Z44_003057</name>
</gene>
<dbReference type="RefSeq" id="WP_021285552.1">
    <property type="nucleotide sequence ID" value="NZ_JAGGLL010000025.1"/>
</dbReference>
<proteinExistence type="predicted"/>
<dbReference type="Gene3D" id="2.160.20.80">
    <property type="entry name" value="E3 ubiquitin-protein ligase SopA"/>
    <property type="match status" value="1"/>
</dbReference>
<protein>
    <recommendedName>
        <fullName evidence="2">Potassium channel domain-containing protein</fullName>
    </recommendedName>
</protein>
<reference evidence="3 4" key="1">
    <citation type="submission" date="2021-03" db="EMBL/GenBank/DDBJ databases">
        <title>Genomic Encyclopedia of Type Strains, Phase IV (KMG-IV): sequencing the most valuable type-strain genomes for metagenomic binning, comparative biology and taxonomic classification.</title>
        <authorList>
            <person name="Goeker M."/>
        </authorList>
    </citation>
    <scope>NUCLEOTIDE SEQUENCE [LARGE SCALE GENOMIC DNA]</scope>
    <source>
        <strain evidence="3 4">DSM 28650</strain>
    </source>
</reference>
<dbReference type="InterPro" id="IPR001646">
    <property type="entry name" value="5peptide_repeat"/>
</dbReference>
<dbReference type="Pfam" id="PF07885">
    <property type="entry name" value="Ion_trans_2"/>
    <property type="match status" value="1"/>
</dbReference>
<feature type="transmembrane region" description="Helical" evidence="1">
    <location>
        <begin position="320"/>
        <end position="340"/>
    </location>
</feature>
<accession>A0ABS4K7F4</accession>
<organism evidence="3 4">
    <name type="scientific">Clostridium punense</name>
    <dbReference type="NCBI Taxonomy" id="1054297"/>
    <lineage>
        <taxon>Bacteria</taxon>
        <taxon>Bacillati</taxon>
        <taxon>Bacillota</taxon>
        <taxon>Clostridia</taxon>
        <taxon>Eubacteriales</taxon>
        <taxon>Clostridiaceae</taxon>
        <taxon>Clostridium</taxon>
    </lineage>
</organism>
<sequence length="378" mass="43062">MRKKSLFSYLCKSVVDNIKCNFISGSRNIGPNDLLDLVKTRVENKNFNSTTGILEEGFSDVAYVGCTFKEIQFKNIRFSNVVFENCNFYLCKFERCNIGHETFMEIFGGAIERTSFYKCNLSGILIKRCKLNVASFKDTFIANCNLIGNSYSSVRFIDDCNLMDCIIKDTSCSMDIMFLNESGYTKVSYGSYIGPFNYKDNYYCLRNNSTHPCNKKDLNISNSYMAFGNQYLKNDIQDKYGECFYESKRAKHRTLKGMKRLVSSCSNFVCGYGEKPYRSFGVSLLIILICAVIYLFTGIETKIGIIDYHDLSMPNGVIEFLIDFLYSIHFSIVTFCTVGYGNLVPHGMVSMFVANLEIIAGVIMVAIWTSTLVRKMTR</sequence>
<dbReference type="InterPro" id="IPR013099">
    <property type="entry name" value="K_chnl_dom"/>
</dbReference>
<dbReference type="Pfam" id="PF13599">
    <property type="entry name" value="Pentapeptide_4"/>
    <property type="match status" value="1"/>
</dbReference>
<evidence type="ECO:0000259" key="2">
    <source>
        <dbReference type="Pfam" id="PF07885"/>
    </source>
</evidence>
<evidence type="ECO:0000256" key="1">
    <source>
        <dbReference type="SAM" id="Phobius"/>
    </source>
</evidence>